<protein>
    <recommendedName>
        <fullName evidence="3">Lipoprotein</fullName>
    </recommendedName>
</protein>
<evidence type="ECO:0008006" key="3">
    <source>
        <dbReference type="Google" id="ProtNLM"/>
    </source>
</evidence>
<evidence type="ECO:0000313" key="1">
    <source>
        <dbReference type="EMBL" id="MCX2720036.1"/>
    </source>
</evidence>
<evidence type="ECO:0000313" key="2">
    <source>
        <dbReference type="Proteomes" id="UP001207116"/>
    </source>
</evidence>
<sequence>MKKTFLLFLFVMLNACGDGELEIDVIDFDSASLQFCETQATVNSTIFFKINDDEALILELQSGLLQNQASTDTIRSSFPSQSSLIYRLFTEGVNKSYFCDDIPPATPSVREEILAEAGEVLITTIQSATDTTLYEHTIKLGGVTLVNSRGERITNTQIEDFGTITTQE</sequence>
<dbReference type="RefSeq" id="WP_266013425.1">
    <property type="nucleotide sequence ID" value="NZ_JAPFQP010000003.1"/>
</dbReference>
<dbReference type="EMBL" id="JAPFQP010000003">
    <property type="protein sequence ID" value="MCX2720036.1"/>
    <property type="molecule type" value="Genomic_DNA"/>
</dbReference>
<keyword evidence="2" id="KW-1185">Reference proteome</keyword>
<reference evidence="1" key="1">
    <citation type="submission" date="2022-11" db="EMBL/GenBank/DDBJ databases">
        <title>The characterization of three novel Bacteroidetes species and genomic analysis of their roles in tidal elemental geochemical cycles.</title>
        <authorList>
            <person name="Ma K.-J."/>
        </authorList>
    </citation>
    <scope>NUCLEOTIDE SEQUENCE</scope>
    <source>
        <strain evidence="1">M415</strain>
    </source>
</reference>
<dbReference type="Proteomes" id="UP001207116">
    <property type="component" value="Unassembled WGS sequence"/>
</dbReference>
<proteinExistence type="predicted"/>
<organism evidence="1 2">
    <name type="scientific">Lentiprolixibacter aurantiacus</name>
    <dbReference type="NCBI Taxonomy" id="2993939"/>
    <lineage>
        <taxon>Bacteria</taxon>
        <taxon>Pseudomonadati</taxon>
        <taxon>Bacteroidota</taxon>
        <taxon>Flavobacteriia</taxon>
        <taxon>Flavobacteriales</taxon>
        <taxon>Flavobacteriaceae</taxon>
        <taxon>Lentiprolixibacter</taxon>
    </lineage>
</organism>
<comment type="caution">
    <text evidence="1">The sequence shown here is derived from an EMBL/GenBank/DDBJ whole genome shotgun (WGS) entry which is preliminary data.</text>
</comment>
<gene>
    <name evidence="1" type="ORF">OO016_10530</name>
</gene>
<dbReference type="AlphaFoldDB" id="A0AAE3MME0"/>
<accession>A0AAE3MME0</accession>
<name>A0AAE3MME0_9FLAO</name>